<accession>A0A397W7X0</accession>
<feature type="region of interest" description="Disordered" evidence="1">
    <location>
        <begin position="359"/>
        <end position="400"/>
    </location>
</feature>
<dbReference type="AlphaFoldDB" id="A0A397W7X0"/>
<keyword evidence="3" id="KW-1185">Reference proteome</keyword>
<proteinExistence type="predicted"/>
<evidence type="ECO:0000313" key="3">
    <source>
        <dbReference type="Proteomes" id="UP000266673"/>
    </source>
</evidence>
<evidence type="ECO:0000313" key="2">
    <source>
        <dbReference type="EMBL" id="RIB30795.1"/>
    </source>
</evidence>
<feature type="compositionally biased region" description="Acidic residues" evidence="1">
    <location>
        <begin position="363"/>
        <end position="383"/>
    </location>
</feature>
<dbReference type="OrthoDB" id="2323426at2759"/>
<dbReference type="EMBL" id="QKWP01000005">
    <property type="protein sequence ID" value="RIB30795.1"/>
    <property type="molecule type" value="Genomic_DNA"/>
</dbReference>
<dbReference type="Proteomes" id="UP000266673">
    <property type="component" value="Unassembled WGS sequence"/>
</dbReference>
<gene>
    <name evidence="2" type="ORF">C2G38_2151781</name>
</gene>
<name>A0A397W7X0_9GLOM</name>
<organism evidence="2 3">
    <name type="scientific">Gigaspora rosea</name>
    <dbReference type="NCBI Taxonomy" id="44941"/>
    <lineage>
        <taxon>Eukaryota</taxon>
        <taxon>Fungi</taxon>
        <taxon>Fungi incertae sedis</taxon>
        <taxon>Mucoromycota</taxon>
        <taxon>Glomeromycotina</taxon>
        <taxon>Glomeromycetes</taxon>
        <taxon>Diversisporales</taxon>
        <taxon>Gigasporaceae</taxon>
        <taxon>Gigaspora</taxon>
    </lineage>
</organism>
<evidence type="ECO:0000256" key="1">
    <source>
        <dbReference type="SAM" id="MobiDB-lite"/>
    </source>
</evidence>
<protein>
    <submittedName>
        <fullName evidence="2">Uncharacterized protein</fullName>
    </submittedName>
</protein>
<sequence>MEETQRKNSYVKYGRYIEDCAKNLGWHELLNTLIYDPLRIVETKNRIINLQYKNVNDIVKVVAKTLPTMSLGPNDLILSGILDVPILKSEKSPIMKELKQAKLWKSVDEPIEFLSMPNGVEQFVIKCIETKKNHNIKIPKKNASLFVRIKNLVDSMLRLWKNPEYQTPQPNINESTWGHNVLKPIVDFIDYDLESELLIRWDAVTSQATLGRNGANGPIRKYDIFGVNKNENYDLELILGEISYGPLDETYKHTTEDRIKIGKGAKDSLDSISRKYSKSPNYNSTNLKIFLLHSHGTELEFLIVDKKYSPMFRMRKLASIEIPFKKGSNLLELIKAAHTFRSLIEETLVNIRLFHKRTKNEDNDGEEESESGDDDETNEENEIGEILTFNTPILKKRKGK</sequence>
<comment type="caution">
    <text evidence="2">The sequence shown here is derived from an EMBL/GenBank/DDBJ whole genome shotgun (WGS) entry which is preliminary data.</text>
</comment>
<reference evidence="2 3" key="1">
    <citation type="submission" date="2018-06" db="EMBL/GenBank/DDBJ databases">
        <title>Comparative genomics reveals the genomic features of Rhizophagus irregularis, R. cerebriforme, R. diaphanum and Gigaspora rosea, and their symbiotic lifestyle signature.</title>
        <authorList>
            <person name="Morin E."/>
            <person name="San Clemente H."/>
            <person name="Chen E.C.H."/>
            <person name="De La Providencia I."/>
            <person name="Hainaut M."/>
            <person name="Kuo A."/>
            <person name="Kohler A."/>
            <person name="Murat C."/>
            <person name="Tang N."/>
            <person name="Roy S."/>
            <person name="Loubradou J."/>
            <person name="Henrissat B."/>
            <person name="Grigoriev I.V."/>
            <person name="Corradi N."/>
            <person name="Roux C."/>
            <person name="Martin F.M."/>
        </authorList>
    </citation>
    <scope>NUCLEOTIDE SEQUENCE [LARGE SCALE GENOMIC DNA]</scope>
    <source>
        <strain evidence="2 3">DAOM 194757</strain>
    </source>
</reference>